<dbReference type="CDD" id="cd07984">
    <property type="entry name" value="LPLAT_LABLAT-like"/>
    <property type="match status" value="1"/>
</dbReference>
<dbReference type="Proteomes" id="UP000480266">
    <property type="component" value="Unassembled WGS sequence"/>
</dbReference>
<dbReference type="PANTHER" id="PTHR30606">
    <property type="entry name" value="LIPID A BIOSYNTHESIS LAUROYL ACYLTRANSFERASE"/>
    <property type="match status" value="1"/>
</dbReference>
<accession>A0A7C9RKG1</accession>
<name>A0A7C9RKG1_9BRAD</name>
<dbReference type="PANTHER" id="PTHR30606:SF9">
    <property type="entry name" value="LIPID A BIOSYNTHESIS LAUROYLTRANSFERASE"/>
    <property type="match status" value="1"/>
</dbReference>
<sequence>APGSIEKFLALRDDGKGALIFASHFANWELPALAAPAYGLESAVLFRRPNIAAVDRAIQDIRAVNMGTMVATAHDAPLRLAQALQNGIHVGMLVDQHFGRGVDITFFGRKTKANPLLARLARQIEVPIYGVRIIRLPNHRFRIEVSDEVTPVRDAEGKIDVQGTTQAINSVIEGWVREHPEQWLWLHRRWR</sequence>
<evidence type="ECO:0000256" key="2">
    <source>
        <dbReference type="ARBA" id="ARBA00022475"/>
    </source>
</evidence>
<keyword evidence="5" id="KW-0472">Membrane</keyword>
<dbReference type="Pfam" id="PF03279">
    <property type="entry name" value="Lip_A_acyltrans"/>
    <property type="match status" value="1"/>
</dbReference>
<reference evidence="7" key="1">
    <citation type="submission" date="2020-02" db="EMBL/GenBank/DDBJ databases">
        <title>Draft genome sequence of Candidatus Afipia apatlaquensis IBT-C3, a potential strain for decolorization of textile dyes.</title>
        <authorList>
            <person name="Sanchez-Reyes A."/>
            <person name="Breton-Deval L."/>
            <person name="Mangelson H."/>
            <person name="Sanchez-Flores A."/>
        </authorList>
    </citation>
    <scope>NUCLEOTIDE SEQUENCE [LARGE SCALE GENOMIC DNA]</scope>
    <source>
        <strain evidence="7">IBT-C3</strain>
    </source>
</reference>
<comment type="subcellular location">
    <subcellularLocation>
        <location evidence="1">Cell inner membrane</location>
    </subcellularLocation>
</comment>
<evidence type="ECO:0000256" key="5">
    <source>
        <dbReference type="ARBA" id="ARBA00023136"/>
    </source>
</evidence>
<evidence type="ECO:0000256" key="6">
    <source>
        <dbReference type="ARBA" id="ARBA00023315"/>
    </source>
</evidence>
<dbReference type="AlphaFoldDB" id="A0A7C9RKG1"/>
<comment type="caution">
    <text evidence="7">The sequence shown here is derived from an EMBL/GenBank/DDBJ whole genome shotgun (WGS) entry which is preliminary data.</text>
</comment>
<keyword evidence="2" id="KW-1003">Cell membrane</keyword>
<proteinExistence type="predicted"/>
<dbReference type="GO" id="GO:0016746">
    <property type="term" value="F:acyltransferase activity"/>
    <property type="evidence" value="ECO:0007669"/>
    <property type="project" value="UniProtKB-KW"/>
</dbReference>
<organism evidence="7 8">
    <name type="scientific">Candidatus Afipia apatlaquensis</name>
    <dbReference type="NCBI Taxonomy" id="2712852"/>
    <lineage>
        <taxon>Bacteria</taxon>
        <taxon>Pseudomonadati</taxon>
        <taxon>Pseudomonadota</taxon>
        <taxon>Alphaproteobacteria</taxon>
        <taxon>Hyphomicrobiales</taxon>
        <taxon>Nitrobacteraceae</taxon>
        <taxon>Afipia</taxon>
    </lineage>
</organism>
<dbReference type="EMBL" id="JAAMRR010001666">
    <property type="protein sequence ID" value="NGX99723.1"/>
    <property type="molecule type" value="Genomic_DNA"/>
</dbReference>
<evidence type="ECO:0000313" key="7">
    <source>
        <dbReference type="EMBL" id="NGX99723.1"/>
    </source>
</evidence>
<evidence type="ECO:0000256" key="3">
    <source>
        <dbReference type="ARBA" id="ARBA00022519"/>
    </source>
</evidence>
<dbReference type="NCBIfam" id="NF005120">
    <property type="entry name" value="PRK06553.1"/>
    <property type="match status" value="1"/>
</dbReference>
<dbReference type="GO" id="GO:0005886">
    <property type="term" value="C:plasma membrane"/>
    <property type="evidence" value="ECO:0007669"/>
    <property type="project" value="UniProtKB-SubCell"/>
</dbReference>
<keyword evidence="3" id="KW-0997">Cell inner membrane</keyword>
<evidence type="ECO:0000256" key="1">
    <source>
        <dbReference type="ARBA" id="ARBA00004533"/>
    </source>
</evidence>
<dbReference type="GO" id="GO:0009247">
    <property type="term" value="P:glycolipid biosynthetic process"/>
    <property type="evidence" value="ECO:0007669"/>
    <property type="project" value="UniProtKB-ARBA"/>
</dbReference>
<evidence type="ECO:0000256" key="4">
    <source>
        <dbReference type="ARBA" id="ARBA00022679"/>
    </source>
</evidence>
<keyword evidence="4" id="KW-0808">Transferase</keyword>
<feature type="non-terminal residue" evidence="7">
    <location>
        <position position="1"/>
    </location>
</feature>
<keyword evidence="6 7" id="KW-0012">Acyltransferase</keyword>
<keyword evidence="8" id="KW-1185">Reference proteome</keyword>
<dbReference type="InterPro" id="IPR004960">
    <property type="entry name" value="LipA_acyltrans"/>
</dbReference>
<evidence type="ECO:0000313" key="8">
    <source>
        <dbReference type="Proteomes" id="UP000480266"/>
    </source>
</evidence>
<protein>
    <submittedName>
        <fullName evidence="7">Lipid A biosynthesis lauroyl acyltransferase</fullName>
    </submittedName>
</protein>
<gene>
    <name evidence="7" type="ORF">G4V63_32435</name>
</gene>